<dbReference type="AlphaFoldDB" id="A0A3M7SZ38"/>
<dbReference type="EMBL" id="REGN01000564">
    <property type="protein sequence ID" value="RNA40955.1"/>
    <property type="molecule type" value="Genomic_DNA"/>
</dbReference>
<feature type="region of interest" description="Disordered" evidence="1">
    <location>
        <begin position="1"/>
        <end position="77"/>
    </location>
</feature>
<dbReference type="STRING" id="10195.A0A3M7SZ38"/>
<feature type="compositionally biased region" description="Basic and acidic residues" evidence="1">
    <location>
        <begin position="597"/>
        <end position="609"/>
    </location>
</feature>
<evidence type="ECO:0000313" key="4">
    <source>
        <dbReference type="Proteomes" id="UP000276133"/>
    </source>
</evidence>
<dbReference type="InterPro" id="IPR000156">
    <property type="entry name" value="Ran_bind_dom"/>
</dbReference>
<keyword evidence="4" id="KW-1185">Reference proteome</keyword>
<feature type="compositionally biased region" description="Basic and acidic residues" evidence="1">
    <location>
        <begin position="463"/>
        <end position="483"/>
    </location>
</feature>
<dbReference type="OrthoDB" id="10062131at2759"/>
<feature type="compositionally biased region" description="Basic and acidic residues" evidence="1">
    <location>
        <begin position="1"/>
        <end position="15"/>
    </location>
</feature>
<feature type="compositionally biased region" description="Acidic residues" evidence="1">
    <location>
        <begin position="16"/>
        <end position="25"/>
    </location>
</feature>
<proteinExistence type="predicted"/>
<dbReference type="InterPro" id="IPR011993">
    <property type="entry name" value="PH-like_dom_sf"/>
</dbReference>
<feature type="domain" description="RanBD1" evidence="2">
    <location>
        <begin position="607"/>
        <end position="724"/>
    </location>
</feature>
<evidence type="ECO:0000256" key="1">
    <source>
        <dbReference type="SAM" id="MobiDB-lite"/>
    </source>
</evidence>
<dbReference type="PROSITE" id="PS50196">
    <property type="entry name" value="RANBD1"/>
    <property type="match status" value="1"/>
</dbReference>
<gene>
    <name evidence="3" type="ORF">BpHYR1_044478</name>
</gene>
<organism evidence="3 4">
    <name type="scientific">Brachionus plicatilis</name>
    <name type="common">Marine rotifer</name>
    <name type="synonym">Brachionus muelleri</name>
    <dbReference type="NCBI Taxonomy" id="10195"/>
    <lineage>
        <taxon>Eukaryota</taxon>
        <taxon>Metazoa</taxon>
        <taxon>Spiralia</taxon>
        <taxon>Gnathifera</taxon>
        <taxon>Rotifera</taxon>
        <taxon>Eurotatoria</taxon>
        <taxon>Monogononta</taxon>
        <taxon>Pseudotrocha</taxon>
        <taxon>Ploima</taxon>
        <taxon>Brachionidae</taxon>
        <taxon>Brachionus</taxon>
    </lineage>
</organism>
<dbReference type="Pfam" id="PF00638">
    <property type="entry name" value="Ran_BP1"/>
    <property type="match status" value="1"/>
</dbReference>
<feature type="region of interest" description="Disordered" evidence="1">
    <location>
        <begin position="94"/>
        <end position="147"/>
    </location>
</feature>
<dbReference type="Gene3D" id="2.30.29.30">
    <property type="entry name" value="Pleckstrin-homology domain (PH domain)/Phosphotyrosine-binding domain (PTB)"/>
    <property type="match status" value="1"/>
</dbReference>
<feature type="compositionally biased region" description="Low complexity" evidence="1">
    <location>
        <begin position="94"/>
        <end position="106"/>
    </location>
</feature>
<feature type="compositionally biased region" description="Basic residues" evidence="1">
    <location>
        <begin position="40"/>
        <end position="51"/>
    </location>
</feature>
<evidence type="ECO:0000313" key="3">
    <source>
        <dbReference type="EMBL" id="RNA40955.1"/>
    </source>
</evidence>
<reference evidence="3 4" key="1">
    <citation type="journal article" date="2018" name="Sci. Rep.">
        <title>Genomic signatures of local adaptation to the degree of environmental predictability in rotifers.</title>
        <authorList>
            <person name="Franch-Gras L."/>
            <person name="Hahn C."/>
            <person name="Garcia-Roger E.M."/>
            <person name="Carmona M.J."/>
            <person name="Serra M."/>
            <person name="Gomez A."/>
        </authorList>
    </citation>
    <scope>NUCLEOTIDE SEQUENCE [LARGE SCALE GENOMIC DNA]</scope>
    <source>
        <strain evidence="3">HYR1</strain>
    </source>
</reference>
<dbReference type="SUPFAM" id="SSF50729">
    <property type="entry name" value="PH domain-like"/>
    <property type="match status" value="1"/>
</dbReference>
<evidence type="ECO:0000259" key="2">
    <source>
        <dbReference type="PROSITE" id="PS50196"/>
    </source>
</evidence>
<feature type="compositionally biased region" description="Polar residues" evidence="1">
    <location>
        <begin position="57"/>
        <end position="71"/>
    </location>
</feature>
<protein>
    <submittedName>
        <fullName evidence="3">Nuclear pore complex Nup50</fullName>
    </submittedName>
</protein>
<feature type="region of interest" description="Disordered" evidence="1">
    <location>
        <begin position="583"/>
        <end position="609"/>
    </location>
</feature>
<feature type="compositionally biased region" description="Basic and acidic residues" evidence="1">
    <location>
        <begin position="499"/>
        <end position="511"/>
    </location>
</feature>
<feature type="region of interest" description="Disordered" evidence="1">
    <location>
        <begin position="424"/>
        <end position="447"/>
    </location>
</feature>
<dbReference type="Proteomes" id="UP000276133">
    <property type="component" value="Unassembled WGS sequence"/>
</dbReference>
<dbReference type="SMART" id="SM00160">
    <property type="entry name" value="RanBD"/>
    <property type="match status" value="1"/>
</dbReference>
<accession>A0A3M7SZ38</accession>
<name>A0A3M7SZ38_BRAPC</name>
<comment type="caution">
    <text evidence="3">The sequence shown here is derived from an EMBL/GenBank/DDBJ whole genome shotgun (WGS) entry which is preliminary data.</text>
</comment>
<feature type="region of interest" description="Disordered" evidence="1">
    <location>
        <begin position="460"/>
        <end position="515"/>
    </location>
</feature>
<feature type="compositionally biased region" description="Basic and acidic residues" evidence="1">
    <location>
        <begin position="429"/>
        <end position="447"/>
    </location>
</feature>
<sequence>MGKRRNNLEHRTKYDTDEESDEEVIEETHLNEEQQSGIKPPRKKLVAKRRVGPGVESSLSAPSPFTLITKSSTDEKTGPSVFSGFKGFTAFQPTSSVTSATSTAPTEESRPSQSESWKLNGAKPESKVDSGFFAKQDTESDKKGNLPKNKNISEIELKFITELNDLYERCYGANKRSYKLPIEVLNESDESSDQETKYACLLAELNRHISKWISKHVEESPLVLLTPVFVDYFNYLILLEKDFFPGSFKKNEKASDAIDKLTNGTKLPMNGTNGHKDSTEKPDIIIKDTAKENKDIVDSSKKTSIFFKSTNQPLTPICFDTNTKETFKFGSVSSSEEEKNSLFKKSTIETKIIAESKELETTPSLPTQIHLPKITTSFEAAEKVDEQQNTEANQSKTLFSQFAGNVSNTASLFKFSSTMAPESESALPKIDESIEKKEEKTPEQESKKFSFAPAAGGFFSSLKKNEEESTEKKEEKKAEEGSKKFTFGQAQGGIFSSLKKSEEKLEEEKSSDSSSFQYLKTTPFTFKTASSTVSSAPKDFFSFGSSDKTSIFSSTPLGGDTKSIFGTTPSPFGTGITFGTGTPVAGGDAEGEEEPYEPPKPESSNVKEEGSVYEKRMKLYYFNEKEKKFVDRGIGNLFIKPTKDGESTQLVIRADTTLANILLNVKLSKVFPISKIGHKDVSYVCVPNPEIPGVSNTSPCKFLFKVKAPEDADELLEKLNEFKK</sequence>
<dbReference type="CDD" id="cd13170">
    <property type="entry name" value="RanBD_NUP50"/>
    <property type="match status" value="1"/>
</dbReference>